<feature type="compositionally biased region" description="Low complexity" evidence="1">
    <location>
        <begin position="291"/>
        <end position="300"/>
    </location>
</feature>
<feature type="region of interest" description="Disordered" evidence="1">
    <location>
        <begin position="467"/>
        <end position="492"/>
    </location>
</feature>
<reference evidence="2 3" key="1">
    <citation type="journal article" date="2020" name="ISME J.">
        <title>Uncovering the hidden diversity of litter-decomposition mechanisms in mushroom-forming fungi.</title>
        <authorList>
            <person name="Floudas D."/>
            <person name="Bentzer J."/>
            <person name="Ahren D."/>
            <person name="Johansson T."/>
            <person name="Persson P."/>
            <person name="Tunlid A."/>
        </authorList>
    </citation>
    <scope>NUCLEOTIDE SEQUENCE [LARGE SCALE GENOMIC DNA]</scope>
    <source>
        <strain evidence="2 3">CBS 175.51</strain>
    </source>
</reference>
<feature type="compositionally biased region" description="Basic and acidic residues" evidence="1">
    <location>
        <begin position="525"/>
        <end position="539"/>
    </location>
</feature>
<organism evidence="2 3">
    <name type="scientific">Ephemerocybe angulata</name>
    <dbReference type="NCBI Taxonomy" id="980116"/>
    <lineage>
        <taxon>Eukaryota</taxon>
        <taxon>Fungi</taxon>
        <taxon>Dikarya</taxon>
        <taxon>Basidiomycota</taxon>
        <taxon>Agaricomycotina</taxon>
        <taxon>Agaricomycetes</taxon>
        <taxon>Agaricomycetidae</taxon>
        <taxon>Agaricales</taxon>
        <taxon>Agaricineae</taxon>
        <taxon>Psathyrellaceae</taxon>
        <taxon>Ephemerocybe</taxon>
    </lineage>
</organism>
<feature type="compositionally biased region" description="Gly residues" evidence="1">
    <location>
        <begin position="469"/>
        <end position="479"/>
    </location>
</feature>
<feature type="compositionally biased region" description="Polar residues" evidence="1">
    <location>
        <begin position="182"/>
        <end position="193"/>
    </location>
</feature>
<evidence type="ECO:0000313" key="2">
    <source>
        <dbReference type="EMBL" id="KAF5331960.1"/>
    </source>
</evidence>
<dbReference type="OrthoDB" id="3067187at2759"/>
<name>A0A8H5FCG6_9AGAR</name>
<sequence>MAVESSPHYGGYPLLNVAEPQTRGIVRQNTPQRLSLAVAPLMGQRSMLFRVQTDLGGKEDYSQLSADSVGSSLQIISAPSNPTSSDTTPVSTLPNPHSSLSAVAETPTSSASVWSQESLILAPVQDPPPRQPGSILSRLLGRAPAAVPPSIPPPNPPAPPAKAAVPPPPTDHPTPAPRPASPNAQASSETNAPQLRPRPRRGRTLSLAPDEEAAAEEHRRYAIAFSPTGALCWEMGAKSPAVNLSTVDLRASRGGGVQRGGAYFAEGDVGGTRKAGRDGEEGGADGEEGDGSTTPTTSTSNAIIRHPHSAAMSEDERLLTNSALLALLAESIPPTPASASHNVVAAKMRYKHQHSRSMSLSRASGAGSARGKAKAPPSSFNYKEYVSAVPLSGYLPLSSALPSFEGIAEGASSTLKKAFSRISAYPAAGAALVSALVGEEGAVPPLPASAAAAAAVINAGAVRERGEGGEGWEAEGGGQKADLPSGLRRTRSHRVLSPTMPDSRAVGPSLEELLGGMHFVVPKAEVGEPEKEEEKKEEGNDSEATSKVETATPVPPSTSTSSANRKSTKPPISNPTPAPKPFRKPSPPPPLPLNPARTYLPRNTTPFPPHLPPLPSASTPAPHEYEYAVRPPPTPPLGKRKGHRRYASSPALVTHFGRGRGKAGLGKGEVGKGGMGGMDKAPPMPNLRERLALLEARDAREKGLRVKG</sequence>
<evidence type="ECO:0000256" key="1">
    <source>
        <dbReference type="SAM" id="MobiDB-lite"/>
    </source>
</evidence>
<feature type="region of interest" description="Disordered" evidence="1">
    <location>
        <begin position="144"/>
        <end position="213"/>
    </location>
</feature>
<keyword evidence="3" id="KW-1185">Reference proteome</keyword>
<accession>A0A8H5FCG6</accession>
<feature type="compositionally biased region" description="Pro residues" evidence="1">
    <location>
        <begin position="146"/>
        <end position="180"/>
    </location>
</feature>
<feature type="compositionally biased region" description="Pro residues" evidence="1">
    <location>
        <begin position="606"/>
        <end position="615"/>
    </location>
</feature>
<dbReference type="EMBL" id="JAACJK010000112">
    <property type="protein sequence ID" value="KAF5331960.1"/>
    <property type="molecule type" value="Genomic_DNA"/>
</dbReference>
<evidence type="ECO:0000313" key="3">
    <source>
        <dbReference type="Proteomes" id="UP000541558"/>
    </source>
</evidence>
<feature type="region of interest" description="Disordered" evidence="1">
    <location>
        <begin position="354"/>
        <end position="374"/>
    </location>
</feature>
<dbReference type="Proteomes" id="UP000541558">
    <property type="component" value="Unassembled WGS sequence"/>
</dbReference>
<feature type="compositionally biased region" description="Gly residues" evidence="1">
    <location>
        <begin position="662"/>
        <end position="677"/>
    </location>
</feature>
<protein>
    <submittedName>
        <fullName evidence="2">Uncharacterized protein</fullName>
    </submittedName>
</protein>
<comment type="caution">
    <text evidence="2">The sequence shown here is derived from an EMBL/GenBank/DDBJ whole genome shotgun (WGS) entry which is preliminary data.</text>
</comment>
<proteinExistence type="predicted"/>
<feature type="compositionally biased region" description="Pro residues" evidence="1">
    <location>
        <begin position="572"/>
        <end position="593"/>
    </location>
</feature>
<feature type="compositionally biased region" description="Low complexity" evidence="1">
    <location>
        <begin position="356"/>
        <end position="370"/>
    </location>
</feature>
<feature type="region of interest" description="Disordered" evidence="1">
    <location>
        <begin position="520"/>
        <end position="684"/>
    </location>
</feature>
<dbReference type="AlphaFoldDB" id="A0A8H5FCG6"/>
<feature type="compositionally biased region" description="Acidic residues" evidence="1">
    <location>
        <begin position="281"/>
        <end position="290"/>
    </location>
</feature>
<feature type="region of interest" description="Disordered" evidence="1">
    <location>
        <begin position="75"/>
        <end position="104"/>
    </location>
</feature>
<gene>
    <name evidence="2" type="ORF">D9611_008861</name>
</gene>
<feature type="region of interest" description="Disordered" evidence="1">
    <location>
        <begin position="262"/>
        <end position="302"/>
    </location>
</feature>